<dbReference type="Proteomes" id="UP000095283">
    <property type="component" value="Unplaced"/>
</dbReference>
<evidence type="ECO:0000313" key="1">
    <source>
        <dbReference type="Proteomes" id="UP000095283"/>
    </source>
</evidence>
<dbReference type="AlphaFoldDB" id="A0A1I7WM57"/>
<sequence>MRRASILILHERGQIKALPTAGYTVKRIADVFKRSRKLNDREKGEILRTASNNTISITEIRGTCGIDATESTAVTLSDEKKVNQMALIIITANGRVYVSDTGIFQSELSVKAVAMEPINLAFVL</sequence>
<accession>A0A1I7WM57</accession>
<name>A0A1I7WM57_HETBA</name>
<dbReference type="WBParaSite" id="Hba_06236">
    <property type="protein sequence ID" value="Hba_06236"/>
    <property type="gene ID" value="Hba_06236"/>
</dbReference>
<organism evidence="1 2">
    <name type="scientific">Heterorhabditis bacteriophora</name>
    <name type="common">Entomopathogenic nematode worm</name>
    <dbReference type="NCBI Taxonomy" id="37862"/>
    <lineage>
        <taxon>Eukaryota</taxon>
        <taxon>Metazoa</taxon>
        <taxon>Ecdysozoa</taxon>
        <taxon>Nematoda</taxon>
        <taxon>Chromadorea</taxon>
        <taxon>Rhabditida</taxon>
        <taxon>Rhabditina</taxon>
        <taxon>Rhabditomorpha</taxon>
        <taxon>Strongyloidea</taxon>
        <taxon>Heterorhabditidae</taxon>
        <taxon>Heterorhabditis</taxon>
    </lineage>
</organism>
<evidence type="ECO:0000313" key="2">
    <source>
        <dbReference type="WBParaSite" id="Hba_06236"/>
    </source>
</evidence>
<proteinExistence type="predicted"/>
<reference evidence="2" key="1">
    <citation type="submission" date="2016-11" db="UniProtKB">
        <authorList>
            <consortium name="WormBaseParasite"/>
        </authorList>
    </citation>
    <scope>IDENTIFICATION</scope>
</reference>
<dbReference type="Gene3D" id="1.10.10.10">
    <property type="entry name" value="Winged helix-like DNA-binding domain superfamily/Winged helix DNA-binding domain"/>
    <property type="match status" value="1"/>
</dbReference>
<dbReference type="InterPro" id="IPR036388">
    <property type="entry name" value="WH-like_DNA-bd_sf"/>
</dbReference>
<dbReference type="Gene3D" id="1.10.10.60">
    <property type="entry name" value="Homeodomain-like"/>
    <property type="match status" value="1"/>
</dbReference>
<keyword evidence="1" id="KW-1185">Reference proteome</keyword>
<protein>
    <submittedName>
        <fullName evidence="2">DUF4388 domain-containing protein</fullName>
    </submittedName>
</protein>